<dbReference type="EMBL" id="BGZK01000020">
    <property type="protein sequence ID" value="GBP05929.1"/>
    <property type="molecule type" value="Genomic_DNA"/>
</dbReference>
<proteinExistence type="predicted"/>
<accession>A0A4C1SUR9</accession>
<keyword evidence="2" id="KW-1185">Reference proteome</keyword>
<gene>
    <name evidence="1" type="ORF">EVAR_3210_1</name>
</gene>
<sequence length="119" mass="13345">MLVMEDEASWCRAAEAAFRTVPRDHTAFLVWRVTKTRTSSKRRCVCVCACVRACVMCDVCDVCGCVAARVSDSTYLAAEAYLTTAFYFRLKGLDLKPPRWPVPDGRLNVLSRREATGLM</sequence>
<dbReference type="Proteomes" id="UP000299102">
    <property type="component" value="Unassembled WGS sequence"/>
</dbReference>
<reference evidence="1 2" key="1">
    <citation type="journal article" date="2019" name="Commun. Biol.">
        <title>The bagworm genome reveals a unique fibroin gene that provides high tensile strength.</title>
        <authorList>
            <person name="Kono N."/>
            <person name="Nakamura H."/>
            <person name="Ohtoshi R."/>
            <person name="Tomita M."/>
            <person name="Numata K."/>
            <person name="Arakawa K."/>
        </authorList>
    </citation>
    <scope>NUCLEOTIDE SEQUENCE [LARGE SCALE GENOMIC DNA]</scope>
</reference>
<comment type="caution">
    <text evidence="1">The sequence shown here is derived from an EMBL/GenBank/DDBJ whole genome shotgun (WGS) entry which is preliminary data.</text>
</comment>
<dbReference type="AlphaFoldDB" id="A0A4C1SUR9"/>
<organism evidence="1 2">
    <name type="scientific">Eumeta variegata</name>
    <name type="common">Bagworm moth</name>
    <name type="synonym">Eumeta japonica</name>
    <dbReference type="NCBI Taxonomy" id="151549"/>
    <lineage>
        <taxon>Eukaryota</taxon>
        <taxon>Metazoa</taxon>
        <taxon>Ecdysozoa</taxon>
        <taxon>Arthropoda</taxon>
        <taxon>Hexapoda</taxon>
        <taxon>Insecta</taxon>
        <taxon>Pterygota</taxon>
        <taxon>Neoptera</taxon>
        <taxon>Endopterygota</taxon>
        <taxon>Lepidoptera</taxon>
        <taxon>Glossata</taxon>
        <taxon>Ditrysia</taxon>
        <taxon>Tineoidea</taxon>
        <taxon>Psychidae</taxon>
        <taxon>Oiketicinae</taxon>
        <taxon>Eumeta</taxon>
    </lineage>
</organism>
<evidence type="ECO:0000313" key="1">
    <source>
        <dbReference type="EMBL" id="GBP05929.1"/>
    </source>
</evidence>
<name>A0A4C1SUR9_EUMVA</name>
<protein>
    <submittedName>
        <fullName evidence="1">Uncharacterized protein</fullName>
    </submittedName>
</protein>
<evidence type="ECO:0000313" key="2">
    <source>
        <dbReference type="Proteomes" id="UP000299102"/>
    </source>
</evidence>